<accession>A0A7V4G8W1</accession>
<sequence>MFLQSGVLTAVMVSVALPALRAQAAALNLVSIHFIGDAPSSLLIGWVADHLNLTWRLGLTLASLLLAAVFSWPQSPACPGIWSSRW</sequence>
<dbReference type="AlphaFoldDB" id="A0A7V4G8W1"/>
<organism evidence="1">
    <name type="scientific">Desulfobacca acetoxidans</name>
    <dbReference type="NCBI Taxonomy" id="60893"/>
    <lineage>
        <taxon>Bacteria</taxon>
        <taxon>Pseudomonadati</taxon>
        <taxon>Thermodesulfobacteriota</taxon>
        <taxon>Desulfobaccia</taxon>
        <taxon>Desulfobaccales</taxon>
        <taxon>Desulfobaccaceae</taxon>
        <taxon>Desulfobacca</taxon>
    </lineage>
</organism>
<dbReference type="InterPro" id="IPR036259">
    <property type="entry name" value="MFS_trans_sf"/>
</dbReference>
<dbReference type="EMBL" id="DSXI01000436">
    <property type="protein sequence ID" value="HGS05553.1"/>
    <property type="molecule type" value="Genomic_DNA"/>
</dbReference>
<gene>
    <name evidence="1" type="ORF">ENT08_07425</name>
</gene>
<protein>
    <recommendedName>
        <fullName evidence="2">Major facilitator superfamily (MFS) profile domain-containing protein</fullName>
    </recommendedName>
</protein>
<evidence type="ECO:0000313" key="1">
    <source>
        <dbReference type="EMBL" id="HGS05553.1"/>
    </source>
</evidence>
<evidence type="ECO:0008006" key="2">
    <source>
        <dbReference type="Google" id="ProtNLM"/>
    </source>
</evidence>
<reference evidence="1" key="1">
    <citation type="journal article" date="2020" name="mSystems">
        <title>Genome- and Community-Level Interaction Insights into Carbon Utilization and Element Cycling Functions of Hydrothermarchaeota in Hydrothermal Sediment.</title>
        <authorList>
            <person name="Zhou Z."/>
            <person name="Liu Y."/>
            <person name="Xu W."/>
            <person name="Pan J."/>
            <person name="Luo Z.H."/>
            <person name="Li M."/>
        </authorList>
    </citation>
    <scope>NUCLEOTIDE SEQUENCE [LARGE SCALE GENOMIC DNA]</scope>
    <source>
        <strain evidence="1">SpSt-548</strain>
    </source>
</reference>
<comment type="caution">
    <text evidence="1">The sequence shown here is derived from an EMBL/GenBank/DDBJ whole genome shotgun (WGS) entry which is preliminary data.</text>
</comment>
<dbReference type="SUPFAM" id="SSF103473">
    <property type="entry name" value="MFS general substrate transporter"/>
    <property type="match status" value="1"/>
</dbReference>
<name>A0A7V4G8W1_9BACT</name>
<proteinExistence type="predicted"/>